<proteinExistence type="predicted"/>
<dbReference type="InterPro" id="IPR036097">
    <property type="entry name" value="HisK_dim/P_sf"/>
</dbReference>
<dbReference type="GO" id="GO:0005524">
    <property type="term" value="F:ATP binding"/>
    <property type="evidence" value="ECO:0007669"/>
    <property type="project" value="UniProtKB-KW"/>
</dbReference>
<evidence type="ECO:0000256" key="3">
    <source>
        <dbReference type="ARBA" id="ARBA00022553"/>
    </source>
</evidence>
<keyword evidence="9" id="KW-1133">Transmembrane helix</keyword>
<evidence type="ECO:0000313" key="12">
    <source>
        <dbReference type="Proteomes" id="UP000614424"/>
    </source>
</evidence>
<evidence type="ECO:0000313" key="11">
    <source>
        <dbReference type="EMBL" id="MBC8318617.1"/>
    </source>
</evidence>
<evidence type="ECO:0000256" key="4">
    <source>
        <dbReference type="ARBA" id="ARBA00022679"/>
    </source>
</evidence>
<reference evidence="11 12" key="1">
    <citation type="submission" date="2020-08" db="EMBL/GenBank/DDBJ databases">
        <title>Bridging the membrane lipid divide: bacteria of the FCB group superphylum have the potential to synthesize archaeal ether lipids.</title>
        <authorList>
            <person name="Villanueva L."/>
            <person name="Von Meijenfeldt F.A.B."/>
            <person name="Westbye A.B."/>
            <person name="Yadav S."/>
            <person name="Hopmans E.C."/>
            <person name="Dutilh B.E."/>
            <person name="Sinninghe Damste J.S."/>
        </authorList>
    </citation>
    <scope>NUCLEOTIDE SEQUENCE [LARGE SCALE GENOMIC DNA]</scope>
    <source>
        <strain evidence="11">NIOZ-UU47</strain>
    </source>
</reference>
<evidence type="ECO:0000256" key="8">
    <source>
        <dbReference type="ARBA" id="ARBA00023012"/>
    </source>
</evidence>
<dbReference type="EMBL" id="JACNJZ010000171">
    <property type="protein sequence ID" value="MBC8318617.1"/>
    <property type="molecule type" value="Genomic_DNA"/>
</dbReference>
<evidence type="ECO:0000256" key="2">
    <source>
        <dbReference type="ARBA" id="ARBA00012438"/>
    </source>
</evidence>
<keyword evidence="7" id="KW-0067">ATP-binding</keyword>
<evidence type="ECO:0000256" key="9">
    <source>
        <dbReference type="SAM" id="Phobius"/>
    </source>
</evidence>
<dbReference type="SMART" id="SM00388">
    <property type="entry name" value="HisKA"/>
    <property type="match status" value="1"/>
</dbReference>
<keyword evidence="3" id="KW-0597">Phosphoprotein</keyword>
<dbReference type="SUPFAM" id="SSF55874">
    <property type="entry name" value="ATPase domain of HSP90 chaperone/DNA topoisomerase II/histidine kinase"/>
    <property type="match status" value="1"/>
</dbReference>
<accession>A0A8J6NFJ2</accession>
<evidence type="ECO:0000256" key="5">
    <source>
        <dbReference type="ARBA" id="ARBA00022741"/>
    </source>
</evidence>
<organism evidence="11 12">
    <name type="scientific">Candidatus Desulfobia pelagia</name>
    <dbReference type="NCBI Taxonomy" id="2841692"/>
    <lineage>
        <taxon>Bacteria</taxon>
        <taxon>Pseudomonadati</taxon>
        <taxon>Thermodesulfobacteriota</taxon>
        <taxon>Desulfobulbia</taxon>
        <taxon>Desulfobulbales</taxon>
        <taxon>Desulfobulbaceae</taxon>
        <taxon>Candidatus Desulfobia</taxon>
    </lineage>
</organism>
<dbReference type="Gene3D" id="3.30.565.10">
    <property type="entry name" value="Histidine kinase-like ATPase, C-terminal domain"/>
    <property type="match status" value="1"/>
</dbReference>
<dbReference type="EC" id="2.7.13.3" evidence="2"/>
<dbReference type="InterPro" id="IPR003594">
    <property type="entry name" value="HATPase_dom"/>
</dbReference>
<keyword evidence="9" id="KW-0812">Transmembrane</keyword>
<name>A0A8J6NFJ2_9BACT</name>
<comment type="caution">
    <text evidence="11">The sequence shown here is derived from an EMBL/GenBank/DDBJ whole genome shotgun (WGS) entry which is preliminary data.</text>
</comment>
<dbReference type="CDD" id="cd00082">
    <property type="entry name" value="HisKA"/>
    <property type="match status" value="1"/>
</dbReference>
<dbReference type="InterPro" id="IPR036890">
    <property type="entry name" value="HATPase_C_sf"/>
</dbReference>
<feature type="transmembrane region" description="Helical" evidence="9">
    <location>
        <begin position="213"/>
        <end position="236"/>
    </location>
</feature>
<gene>
    <name evidence="11" type="ORF">H8E41_12000</name>
</gene>
<keyword evidence="4" id="KW-0808">Transferase</keyword>
<dbReference type="PANTHER" id="PTHR43065">
    <property type="entry name" value="SENSOR HISTIDINE KINASE"/>
    <property type="match status" value="1"/>
</dbReference>
<dbReference type="AlphaFoldDB" id="A0A8J6NFJ2"/>
<evidence type="ECO:0000256" key="6">
    <source>
        <dbReference type="ARBA" id="ARBA00022777"/>
    </source>
</evidence>
<keyword evidence="5" id="KW-0547">Nucleotide-binding</keyword>
<dbReference type="Pfam" id="PF00512">
    <property type="entry name" value="HisKA"/>
    <property type="match status" value="1"/>
</dbReference>
<dbReference type="Gene3D" id="1.10.287.130">
    <property type="match status" value="1"/>
</dbReference>
<protein>
    <recommendedName>
        <fullName evidence="2">histidine kinase</fullName>
        <ecNumber evidence="2">2.7.13.3</ecNumber>
    </recommendedName>
</protein>
<keyword evidence="9" id="KW-0472">Membrane</keyword>
<evidence type="ECO:0000256" key="1">
    <source>
        <dbReference type="ARBA" id="ARBA00000085"/>
    </source>
</evidence>
<feature type="domain" description="Histidine kinase" evidence="10">
    <location>
        <begin position="272"/>
        <end position="482"/>
    </location>
</feature>
<dbReference type="InterPro" id="IPR004358">
    <property type="entry name" value="Sig_transdc_His_kin-like_C"/>
</dbReference>
<dbReference type="Pfam" id="PF02518">
    <property type="entry name" value="HATPase_c"/>
    <property type="match status" value="1"/>
</dbReference>
<sequence>MTDQYHNNEKGPDIARLKPFRLVKFFSFTSLAVILASTLVLSWIISNYTKKVLLYRSEAYTFVLAKNMSHQVFQQFVLPLALQNRQIALQDPRQFDQLDKIVENAIHGMNIDSVTIYSKKENLVSYSTVPEIVGKRDLGRKEYEKALEGQKSSVLIMEGSLLNLLPGSDDIYCLLRTFVPLRKERPFSKEPEVMGVIEIAQDLSDDLAAIIRLQAIIVVTSIIIMGALFVSLRFIVARADRIIEARAAERRRLEVKLHQAERLASLGKMVASVSHEIKNPLGIVRSTAEILGKRLQKIAPGNDHLAKIIVEETTRLDSIVREFLDFARPKKPVMVELAVNDILRRVTGFMSTEFVSHQIDLDLKLAKALPHIQGDFDQLYQSCLNILVNSVQAMPEGGILVVESRLSKDGGSVMFEITDSGEGMTEEAYQQMFNPFFTSKNRGSGLGLAIVKNIIDGHHGTINVVSSEGEGTKFTLLLPVFK</sequence>
<evidence type="ECO:0000259" key="10">
    <source>
        <dbReference type="PROSITE" id="PS50109"/>
    </source>
</evidence>
<feature type="transmembrane region" description="Helical" evidence="9">
    <location>
        <begin position="25"/>
        <end position="45"/>
    </location>
</feature>
<dbReference type="SMART" id="SM00387">
    <property type="entry name" value="HATPase_c"/>
    <property type="match status" value="1"/>
</dbReference>
<dbReference type="PANTHER" id="PTHR43065:SF10">
    <property type="entry name" value="PEROXIDE STRESS-ACTIVATED HISTIDINE KINASE MAK3"/>
    <property type="match status" value="1"/>
</dbReference>
<dbReference type="Proteomes" id="UP000614424">
    <property type="component" value="Unassembled WGS sequence"/>
</dbReference>
<comment type="catalytic activity">
    <reaction evidence="1">
        <text>ATP + protein L-histidine = ADP + protein N-phospho-L-histidine.</text>
        <dbReference type="EC" id="2.7.13.3"/>
    </reaction>
</comment>
<dbReference type="GO" id="GO:0000155">
    <property type="term" value="F:phosphorelay sensor kinase activity"/>
    <property type="evidence" value="ECO:0007669"/>
    <property type="project" value="InterPro"/>
</dbReference>
<dbReference type="InterPro" id="IPR005467">
    <property type="entry name" value="His_kinase_dom"/>
</dbReference>
<dbReference type="SUPFAM" id="SSF47384">
    <property type="entry name" value="Homodimeric domain of signal transducing histidine kinase"/>
    <property type="match status" value="1"/>
</dbReference>
<dbReference type="PROSITE" id="PS50109">
    <property type="entry name" value="HIS_KIN"/>
    <property type="match status" value="1"/>
</dbReference>
<keyword evidence="6 11" id="KW-0418">Kinase</keyword>
<evidence type="ECO:0000256" key="7">
    <source>
        <dbReference type="ARBA" id="ARBA00022840"/>
    </source>
</evidence>
<dbReference type="InterPro" id="IPR003661">
    <property type="entry name" value="HisK_dim/P_dom"/>
</dbReference>
<keyword evidence="8" id="KW-0902">Two-component regulatory system</keyword>
<dbReference type="PRINTS" id="PR00344">
    <property type="entry name" value="BCTRLSENSOR"/>
</dbReference>